<comment type="caution">
    <text evidence="1">The sequence shown here is derived from an EMBL/GenBank/DDBJ whole genome shotgun (WGS) entry which is preliminary data.</text>
</comment>
<organism evidence="1 2">
    <name type="scientific">Pristionchus entomophagus</name>
    <dbReference type="NCBI Taxonomy" id="358040"/>
    <lineage>
        <taxon>Eukaryota</taxon>
        <taxon>Metazoa</taxon>
        <taxon>Ecdysozoa</taxon>
        <taxon>Nematoda</taxon>
        <taxon>Chromadorea</taxon>
        <taxon>Rhabditida</taxon>
        <taxon>Rhabditina</taxon>
        <taxon>Diplogasteromorpha</taxon>
        <taxon>Diplogasteroidea</taxon>
        <taxon>Neodiplogasteridae</taxon>
        <taxon>Pristionchus</taxon>
    </lineage>
</organism>
<keyword evidence="2" id="KW-1185">Reference proteome</keyword>
<accession>A0AAV5TCC2</accession>
<name>A0AAV5TCC2_9BILA</name>
<gene>
    <name evidence="1" type="ORF">PENTCL1PPCAC_12544</name>
</gene>
<reference evidence="1" key="1">
    <citation type="submission" date="2023-10" db="EMBL/GenBank/DDBJ databases">
        <title>Genome assembly of Pristionchus species.</title>
        <authorList>
            <person name="Yoshida K."/>
            <person name="Sommer R.J."/>
        </authorList>
    </citation>
    <scope>NUCLEOTIDE SEQUENCE</scope>
    <source>
        <strain evidence="1">RS0144</strain>
    </source>
</reference>
<dbReference type="EMBL" id="BTSX01000003">
    <property type="protein sequence ID" value="GMS90369.1"/>
    <property type="molecule type" value="Genomic_DNA"/>
</dbReference>
<evidence type="ECO:0000313" key="2">
    <source>
        <dbReference type="Proteomes" id="UP001432027"/>
    </source>
</evidence>
<evidence type="ECO:0000313" key="1">
    <source>
        <dbReference type="EMBL" id="GMS90369.1"/>
    </source>
</evidence>
<feature type="non-terminal residue" evidence="1">
    <location>
        <position position="120"/>
    </location>
</feature>
<protein>
    <submittedName>
        <fullName evidence="1">Uncharacterized protein</fullName>
    </submittedName>
</protein>
<sequence>HDLLKEMMVDSFFLDLTRSCNNLHLYECEKITSESIHQMYKVSLFPGMIEGSTKLRQFSIVQFSNEKCLSFLELIGITYRDHKFFSNKYIQVFSPIFWTFAGDVNAFLTHIFDGYLEMVF</sequence>
<dbReference type="AlphaFoldDB" id="A0AAV5TCC2"/>
<proteinExistence type="predicted"/>
<dbReference type="Proteomes" id="UP001432027">
    <property type="component" value="Unassembled WGS sequence"/>
</dbReference>
<feature type="non-terminal residue" evidence="1">
    <location>
        <position position="1"/>
    </location>
</feature>